<proteinExistence type="predicted"/>
<dbReference type="EMBL" id="JAENIJ010000002">
    <property type="protein sequence ID" value="MBK1881112.1"/>
    <property type="molecule type" value="Genomic_DNA"/>
</dbReference>
<organism evidence="2 3">
    <name type="scientific">Luteolibacter pohnpeiensis</name>
    <dbReference type="NCBI Taxonomy" id="454153"/>
    <lineage>
        <taxon>Bacteria</taxon>
        <taxon>Pseudomonadati</taxon>
        <taxon>Verrucomicrobiota</taxon>
        <taxon>Verrucomicrobiia</taxon>
        <taxon>Verrucomicrobiales</taxon>
        <taxon>Verrucomicrobiaceae</taxon>
        <taxon>Luteolibacter</taxon>
    </lineage>
</organism>
<dbReference type="Pfam" id="PF04306">
    <property type="entry name" value="DUF456"/>
    <property type="match status" value="1"/>
</dbReference>
<keyword evidence="3" id="KW-1185">Reference proteome</keyword>
<evidence type="ECO:0000256" key="1">
    <source>
        <dbReference type="SAM" id="Phobius"/>
    </source>
</evidence>
<dbReference type="PANTHER" id="PTHR39165">
    <property type="entry name" value="IG HYPOTHETICAL 17883"/>
    <property type="match status" value="1"/>
</dbReference>
<keyword evidence="1" id="KW-0472">Membrane</keyword>
<dbReference type="PANTHER" id="PTHR39165:SF1">
    <property type="entry name" value="DUF456 DOMAIN-CONTAINING PROTEIN"/>
    <property type="match status" value="1"/>
</dbReference>
<dbReference type="RefSeq" id="WP_200266984.1">
    <property type="nucleotide sequence ID" value="NZ_JAENIJ010000002.1"/>
</dbReference>
<keyword evidence="1" id="KW-0812">Transmembrane</keyword>
<reference evidence="2" key="1">
    <citation type="submission" date="2021-01" db="EMBL/GenBank/DDBJ databases">
        <title>Modified the classification status of verrucomicrobia.</title>
        <authorList>
            <person name="Feng X."/>
        </authorList>
    </citation>
    <scope>NUCLEOTIDE SEQUENCE</scope>
    <source>
        <strain evidence="2">KCTC 22041</strain>
    </source>
</reference>
<evidence type="ECO:0000313" key="3">
    <source>
        <dbReference type="Proteomes" id="UP000603141"/>
    </source>
</evidence>
<evidence type="ECO:0000313" key="2">
    <source>
        <dbReference type="EMBL" id="MBK1881112.1"/>
    </source>
</evidence>
<gene>
    <name evidence="2" type="ORF">JIN85_01725</name>
</gene>
<protein>
    <submittedName>
        <fullName evidence="2">DUF456 domain-containing protein</fullName>
    </submittedName>
</protein>
<dbReference type="AlphaFoldDB" id="A0A934S7G4"/>
<feature type="transmembrane region" description="Helical" evidence="1">
    <location>
        <begin position="101"/>
        <end position="133"/>
    </location>
</feature>
<name>A0A934S7G4_9BACT</name>
<comment type="caution">
    <text evidence="2">The sequence shown here is derived from an EMBL/GenBank/DDBJ whole genome shotgun (WGS) entry which is preliminary data.</text>
</comment>
<feature type="transmembrane region" description="Helical" evidence="1">
    <location>
        <begin position="63"/>
        <end position="81"/>
    </location>
</feature>
<dbReference type="InterPro" id="IPR007403">
    <property type="entry name" value="DUF456"/>
</dbReference>
<accession>A0A934S7G4</accession>
<keyword evidence="1" id="KW-1133">Transmembrane helix</keyword>
<sequence length="177" mass="18861">MWHSILSSAAWHNVGIGLAWVVTSCLLIAGLIGCFLPILPGHLIILIAAVAHRLMLGADRSGLEWWSFLVIILFMVISQTFEIASGAAGSKWFGGTKWGAIGAFVGSIVGLFFMPFGLLLGPLIGAFACELLFSKKSIRYATNSGIGSVVGTIAGMGMKIAIGIIMILWFFLDVFLV</sequence>
<feature type="transmembrane region" description="Helical" evidence="1">
    <location>
        <begin position="20"/>
        <end position="51"/>
    </location>
</feature>
<dbReference type="Proteomes" id="UP000603141">
    <property type="component" value="Unassembled WGS sequence"/>
</dbReference>
<feature type="transmembrane region" description="Helical" evidence="1">
    <location>
        <begin position="145"/>
        <end position="172"/>
    </location>
</feature>